<organism evidence="2">
    <name type="scientific">Rhipicephalus appendiculatus</name>
    <name type="common">Brown ear tick</name>
    <dbReference type="NCBI Taxonomy" id="34631"/>
    <lineage>
        <taxon>Eukaryota</taxon>
        <taxon>Metazoa</taxon>
        <taxon>Ecdysozoa</taxon>
        <taxon>Arthropoda</taxon>
        <taxon>Chelicerata</taxon>
        <taxon>Arachnida</taxon>
        <taxon>Acari</taxon>
        <taxon>Parasitiformes</taxon>
        <taxon>Ixodida</taxon>
        <taxon>Ixodoidea</taxon>
        <taxon>Ixodidae</taxon>
        <taxon>Rhipicephalinae</taxon>
        <taxon>Rhipicephalus</taxon>
        <taxon>Rhipicephalus</taxon>
    </lineage>
</organism>
<name>A0A131YAF3_RHIAP</name>
<sequence>MRSQILFPRHCFSHVMSSSASSEPLQRLLWPATATIQPPNSSHDLSNKCGHPHLQAKNVGGIDASTPSGNNITQKHCARYTNK</sequence>
<feature type="compositionally biased region" description="Polar residues" evidence="1">
    <location>
        <begin position="65"/>
        <end position="74"/>
    </location>
</feature>
<feature type="region of interest" description="Disordered" evidence="1">
    <location>
        <begin position="38"/>
        <end position="83"/>
    </location>
</feature>
<evidence type="ECO:0000313" key="2">
    <source>
        <dbReference type="EMBL" id="JAP76313.1"/>
    </source>
</evidence>
<accession>A0A131YAF3</accession>
<proteinExistence type="predicted"/>
<dbReference type="AlphaFoldDB" id="A0A131YAF3"/>
<dbReference type="EMBL" id="GEDV01012244">
    <property type="protein sequence ID" value="JAP76313.1"/>
    <property type="molecule type" value="Transcribed_RNA"/>
</dbReference>
<protein>
    <submittedName>
        <fullName evidence="2">Uncharacterized protein</fullName>
    </submittedName>
</protein>
<evidence type="ECO:0000256" key="1">
    <source>
        <dbReference type="SAM" id="MobiDB-lite"/>
    </source>
</evidence>
<reference evidence="2" key="1">
    <citation type="journal article" date="2016" name="Ticks Tick Borne Dis.">
        <title>De novo assembly and annotation of the salivary gland transcriptome of Rhipicephalus appendiculatus male and female ticks during blood feeding.</title>
        <authorList>
            <person name="de Castro M.H."/>
            <person name="de Klerk D."/>
            <person name="Pienaar R."/>
            <person name="Latif A.A."/>
            <person name="Rees D.J."/>
            <person name="Mans B.J."/>
        </authorList>
    </citation>
    <scope>NUCLEOTIDE SEQUENCE</scope>
    <source>
        <tissue evidence="2">Salivary glands</tissue>
    </source>
</reference>